<organism evidence="2 3">
    <name type="scientific">Celeribacter indicus</name>
    <dbReference type="NCBI Taxonomy" id="1208324"/>
    <lineage>
        <taxon>Bacteria</taxon>
        <taxon>Pseudomonadati</taxon>
        <taxon>Pseudomonadota</taxon>
        <taxon>Alphaproteobacteria</taxon>
        <taxon>Rhodobacterales</taxon>
        <taxon>Roseobacteraceae</taxon>
        <taxon>Celeribacter</taxon>
    </lineage>
</organism>
<dbReference type="EMBL" id="CP004393">
    <property type="protein sequence ID" value="AJE48345.1"/>
    <property type="molecule type" value="Genomic_DNA"/>
</dbReference>
<dbReference type="SUPFAM" id="SSF55729">
    <property type="entry name" value="Acyl-CoA N-acyltransferases (Nat)"/>
    <property type="match status" value="1"/>
</dbReference>
<evidence type="ECO:0000259" key="1">
    <source>
        <dbReference type="PROSITE" id="PS51186"/>
    </source>
</evidence>
<dbReference type="OrthoDB" id="9797178at2"/>
<dbReference type="RefSeq" id="WP_052453401.1">
    <property type="nucleotide sequence ID" value="NZ_CP004393.1"/>
</dbReference>
<dbReference type="AlphaFoldDB" id="A0A0B5E4R6"/>
<dbReference type="Gene3D" id="3.40.630.30">
    <property type="match status" value="1"/>
</dbReference>
<proteinExistence type="predicted"/>
<reference evidence="2 3" key="1">
    <citation type="journal article" date="2014" name="Int. J. Syst. Evol. Microbiol.">
        <title>Celeribacter indicus sp. nov., a polycyclic aromatic hydrocarbon-degrading bacterium from deep-sea sediment and reclassification of Huaishuia halophila as Celeribacter halophilus comb. nov.</title>
        <authorList>
            <person name="Lai Q."/>
            <person name="Cao J."/>
            <person name="Yuan J."/>
            <person name="Li F."/>
            <person name="Shao Z."/>
        </authorList>
    </citation>
    <scope>NUCLEOTIDE SEQUENCE [LARGE SCALE GENOMIC DNA]</scope>
    <source>
        <strain evidence="2">P73</strain>
    </source>
</reference>
<evidence type="ECO:0000313" key="3">
    <source>
        <dbReference type="Proteomes" id="UP000031521"/>
    </source>
</evidence>
<protein>
    <recommendedName>
        <fullName evidence="1">N-acetyltransferase domain-containing protein</fullName>
    </recommendedName>
</protein>
<keyword evidence="3" id="KW-1185">Reference proteome</keyword>
<dbReference type="HOGENOM" id="CLU_081840_3_2_5"/>
<name>A0A0B5E4R6_9RHOB</name>
<feature type="domain" description="N-acetyltransferase" evidence="1">
    <location>
        <begin position="1"/>
        <end position="144"/>
    </location>
</feature>
<dbReference type="Pfam" id="PF00583">
    <property type="entry name" value="Acetyltransf_1"/>
    <property type="match status" value="1"/>
</dbReference>
<accession>A0A0B5E4R6</accession>
<dbReference type="KEGG" id="cid:P73_3630"/>
<dbReference type="CDD" id="cd04301">
    <property type="entry name" value="NAT_SF"/>
    <property type="match status" value="1"/>
</dbReference>
<dbReference type="InterPro" id="IPR016181">
    <property type="entry name" value="Acyl_CoA_acyltransferase"/>
</dbReference>
<dbReference type="GO" id="GO:0016747">
    <property type="term" value="F:acyltransferase activity, transferring groups other than amino-acyl groups"/>
    <property type="evidence" value="ECO:0007669"/>
    <property type="project" value="InterPro"/>
</dbReference>
<dbReference type="Proteomes" id="UP000031521">
    <property type="component" value="Chromosome"/>
</dbReference>
<dbReference type="PROSITE" id="PS51186">
    <property type="entry name" value="GNAT"/>
    <property type="match status" value="1"/>
</dbReference>
<evidence type="ECO:0000313" key="2">
    <source>
        <dbReference type="EMBL" id="AJE48345.1"/>
    </source>
</evidence>
<dbReference type="InterPro" id="IPR000182">
    <property type="entry name" value="GNAT_dom"/>
</dbReference>
<gene>
    <name evidence="2" type="ORF">P73_3630</name>
</gene>
<sequence length="166" mass="18230">MHLRALSADDDLPLSILLDSTFDGPQMYRFARALRGEGAVAMERIACEGGRVLGYVCFARMIVPADWWALSILAISPSHHKRGMGRDLVAQGLDDARRERAKAVVVIGDPAYFGRLGFSTLAASRLETPIAARFTALYPIAPGTGMSSQRLIYPLAYSRFDERLVT</sequence>